<feature type="domain" description="CSC1/OSCA1-like 7TM region" evidence="3">
    <location>
        <begin position="114"/>
        <end position="230"/>
    </location>
</feature>
<dbReference type="GO" id="GO:0005227">
    <property type="term" value="F:calcium-activated cation channel activity"/>
    <property type="evidence" value="ECO:0007669"/>
    <property type="project" value="InterPro"/>
</dbReference>
<gene>
    <name evidence="4" type="ORF">O6P43_019053</name>
</gene>
<feature type="transmembrane region" description="Helical" evidence="1">
    <location>
        <begin position="158"/>
        <end position="179"/>
    </location>
</feature>
<evidence type="ECO:0000256" key="1">
    <source>
        <dbReference type="SAM" id="Phobius"/>
    </source>
</evidence>
<protein>
    <submittedName>
        <fullName evidence="4">CSC1-like protein RXW8</fullName>
    </submittedName>
</protein>
<keyword evidence="1" id="KW-0472">Membrane</keyword>
<reference evidence="4" key="1">
    <citation type="journal article" date="2023" name="Science">
        <title>Elucidation of the pathway for biosynthesis of saponin adjuvants from the soapbark tree.</title>
        <authorList>
            <person name="Reed J."/>
            <person name="Orme A."/>
            <person name="El-Demerdash A."/>
            <person name="Owen C."/>
            <person name="Martin L.B.B."/>
            <person name="Misra R.C."/>
            <person name="Kikuchi S."/>
            <person name="Rejzek M."/>
            <person name="Martin A.C."/>
            <person name="Harkess A."/>
            <person name="Leebens-Mack J."/>
            <person name="Louveau T."/>
            <person name="Stephenson M.J."/>
            <person name="Osbourn A."/>
        </authorList>
    </citation>
    <scope>NUCLEOTIDE SEQUENCE</scope>
    <source>
        <strain evidence="4">S10</strain>
    </source>
</reference>
<accession>A0AAD7PKC2</accession>
<comment type="caution">
    <text evidence="4">The sequence shown here is derived from an EMBL/GenBank/DDBJ whole genome shotgun (WGS) entry which is preliminary data.</text>
</comment>
<keyword evidence="1" id="KW-1133">Transmembrane helix</keyword>
<dbReference type="GO" id="GO:0005886">
    <property type="term" value="C:plasma membrane"/>
    <property type="evidence" value="ECO:0007669"/>
    <property type="project" value="TreeGrafter"/>
</dbReference>
<dbReference type="PANTHER" id="PTHR13018">
    <property type="entry name" value="PROBABLE MEMBRANE PROTEIN DUF221-RELATED"/>
    <property type="match status" value="1"/>
</dbReference>
<dbReference type="AlphaFoldDB" id="A0AAD7PKC2"/>
<dbReference type="Proteomes" id="UP001163823">
    <property type="component" value="Chromosome 8"/>
</dbReference>
<dbReference type="EMBL" id="JARAOO010000008">
    <property type="protein sequence ID" value="KAJ7958302.1"/>
    <property type="molecule type" value="Genomic_DNA"/>
</dbReference>
<feature type="transmembrane region" description="Helical" evidence="1">
    <location>
        <begin position="111"/>
        <end position="137"/>
    </location>
</feature>
<dbReference type="PANTHER" id="PTHR13018:SF117">
    <property type="entry name" value="CSC1-LIKE PROTEIN RXW8"/>
    <property type="match status" value="1"/>
</dbReference>
<name>A0AAD7PKC2_QUISA</name>
<proteinExistence type="predicted"/>
<feature type="signal peptide" evidence="2">
    <location>
        <begin position="1"/>
        <end position="20"/>
    </location>
</feature>
<dbReference type="Pfam" id="PF02714">
    <property type="entry name" value="RSN1_7TM"/>
    <property type="match status" value="1"/>
</dbReference>
<feature type="chain" id="PRO_5041973946" evidence="2">
    <location>
        <begin position="21"/>
        <end position="232"/>
    </location>
</feature>
<sequence>MNYWLLVDWMLLFFSGSLLSANLELSICFLGNLLHYSNIFCCCCHLHFYLVLPVNYYGHERIHKEIPSESLDAFTIKNVKEGSEWNGQLLLFSSRLAMLLASQVLQSSNPMFWIATLMASSAFMLVFLVPATFVQGLTELDKLQLRLSFLRGILKNKFIIQLVTGYLPIVILILFLYAVPPKMMLFSAVEGCISRSGRKTSACYKVLYFTIWNVFEVNIFTGPCIRQLNAFS</sequence>
<organism evidence="4 5">
    <name type="scientific">Quillaja saponaria</name>
    <name type="common">Soap bark tree</name>
    <dbReference type="NCBI Taxonomy" id="32244"/>
    <lineage>
        <taxon>Eukaryota</taxon>
        <taxon>Viridiplantae</taxon>
        <taxon>Streptophyta</taxon>
        <taxon>Embryophyta</taxon>
        <taxon>Tracheophyta</taxon>
        <taxon>Spermatophyta</taxon>
        <taxon>Magnoliopsida</taxon>
        <taxon>eudicotyledons</taxon>
        <taxon>Gunneridae</taxon>
        <taxon>Pentapetalae</taxon>
        <taxon>rosids</taxon>
        <taxon>fabids</taxon>
        <taxon>Fabales</taxon>
        <taxon>Quillajaceae</taxon>
        <taxon>Quillaja</taxon>
    </lineage>
</organism>
<evidence type="ECO:0000259" key="3">
    <source>
        <dbReference type="Pfam" id="PF02714"/>
    </source>
</evidence>
<dbReference type="InterPro" id="IPR045122">
    <property type="entry name" value="Csc1-like"/>
</dbReference>
<evidence type="ECO:0000313" key="5">
    <source>
        <dbReference type="Proteomes" id="UP001163823"/>
    </source>
</evidence>
<keyword evidence="2" id="KW-0732">Signal</keyword>
<evidence type="ECO:0000256" key="2">
    <source>
        <dbReference type="SAM" id="SignalP"/>
    </source>
</evidence>
<keyword evidence="5" id="KW-1185">Reference proteome</keyword>
<dbReference type="InterPro" id="IPR003864">
    <property type="entry name" value="CSC1/OSCA1-like_7TM"/>
</dbReference>
<keyword evidence="1" id="KW-0812">Transmembrane</keyword>
<evidence type="ECO:0000313" key="4">
    <source>
        <dbReference type="EMBL" id="KAJ7958302.1"/>
    </source>
</evidence>
<dbReference type="KEGG" id="qsa:O6P43_019053"/>